<dbReference type="EMBL" id="CP041046">
    <property type="protein sequence ID" value="QDE38803.1"/>
    <property type="molecule type" value="Genomic_DNA"/>
</dbReference>
<dbReference type="InterPro" id="IPR021284">
    <property type="entry name" value="DUF2750"/>
</dbReference>
<organism evidence="1 2">
    <name type="scientific">Luteibacter pinisoli</name>
    <dbReference type="NCBI Taxonomy" id="2589080"/>
    <lineage>
        <taxon>Bacteria</taxon>
        <taxon>Pseudomonadati</taxon>
        <taxon>Pseudomonadota</taxon>
        <taxon>Gammaproteobacteria</taxon>
        <taxon>Lysobacterales</taxon>
        <taxon>Rhodanobacteraceae</taxon>
        <taxon>Luteibacter</taxon>
    </lineage>
</organism>
<evidence type="ECO:0000313" key="1">
    <source>
        <dbReference type="EMBL" id="QDE38803.1"/>
    </source>
</evidence>
<gene>
    <name evidence="1" type="ORF">FIV34_06100</name>
</gene>
<keyword evidence="2" id="KW-1185">Reference proteome</keyword>
<proteinExistence type="predicted"/>
<accession>A0A4Y5Z302</accession>
<dbReference type="AlphaFoldDB" id="A0A4Y5Z302"/>
<dbReference type="KEGG" id="lpy:FIV34_06100"/>
<sequence length="181" mass="20779">MAMGWASGMFALGMPCRWLASLPRILRDTRRRQRAVRPGSRGDRLRYTTGEVMAALREQEVAAVCSLSADERVDYFIKRAVGYEEVWGIKEDGWKLSENSSGLKVFQVWPFDDYAQLCCVGEWARCVPASMPLDLFLDTFIPNLNEQRMAVGVFYTPTDAGVLMPPYDLAKRLRDYEDEWY</sequence>
<protein>
    <submittedName>
        <fullName evidence="1">DUF2750 domain-containing protein</fullName>
    </submittedName>
</protein>
<reference evidence="1 2" key="1">
    <citation type="submission" date="2019-06" db="EMBL/GenBank/DDBJ databases">
        <title>A complete genome sequence for Luteibacter pinisoli MAH-14.</title>
        <authorList>
            <person name="Baltrus D.A."/>
        </authorList>
    </citation>
    <scope>NUCLEOTIDE SEQUENCE [LARGE SCALE GENOMIC DNA]</scope>
    <source>
        <strain evidence="1 2">MAH-14</strain>
    </source>
</reference>
<dbReference type="Proteomes" id="UP000316093">
    <property type="component" value="Chromosome"/>
</dbReference>
<evidence type="ECO:0000313" key="2">
    <source>
        <dbReference type="Proteomes" id="UP000316093"/>
    </source>
</evidence>
<dbReference type="OrthoDB" id="2936081at2"/>
<dbReference type="Pfam" id="PF11042">
    <property type="entry name" value="DUF2750"/>
    <property type="match status" value="1"/>
</dbReference>
<name>A0A4Y5Z302_9GAMM</name>